<feature type="domain" description="DNA helicase Pif1-like DEAD-box helicase" evidence="2">
    <location>
        <begin position="1"/>
        <end position="161"/>
    </location>
</feature>
<keyword evidence="1" id="KW-0547">Nucleotide-binding</keyword>
<keyword evidence="3" id="KW-1185">Reference proteome</keyword>
<reference evidence="4" key="1">
    <citation type="submission" date="2025-08" db="UniProtKB">
        <authorList>
            <consortium name="RefSeq"/>
        </authorList>
    </citation>
    <scope>IDENTIFICATION</scope>
    <source>
        <tissue evidence="4">Muscle</tissue>
    </source>
</reference>
<dbReference type="InterPro" id="IPR027417">
    <property type="entry name" value="P-loop_NTPase"/>
</dbReference>
<dbReference type="Gene3D" id="3.40.50.300">
    <property type="entry name" value="P-loop containing nucleotide triphosphate hydrolases"/>
    <property type="match status" value="1"/>
</dbReference>
<keyword evidence="1" id="KW-0233">DNA recombination</keyword>
<dbReference type="PANTHER" id="PTHR10492">
    <property type="match status" value="1"/>
</dbReference>
<protein>
    <recommendedName>
        <fullName evidence="1">ATP-dependent DNA helicase</fullName>
        <ecNumber evidence="1">5.6.2.3</ecNumber>
    </recommendedName>
</protein>
<evidence type="ECO:0000313" key="4">
    <source>
        <dbReference type="RefSeq" id="XP_013772071.1"/>
    </source>
</evidence>
<evidence type="ECO:0000256" key="1">
    <source>
        <dbReference type="RuleBase" id="RU363044"/>
    </source>
</evidence>
<accession>A0ABM1B063</accession>
<dbReference type="GeneID" id="106457225"/>
<keyword evidence="1" id="KW-0227">DNA damage</keyword>
<sequence length="162" mass="17540">FLNAPGGTGKTFVTNLILAKVRKQNKIAVAVASSGIAATLLPGGRTAHSAFKLPLDLATNDEAVCKITKNSGMGEVFKKCELIVWDKCTMAHKRALEALNKTLQDVRNHKTLMGSVTVVVSEDFHQTLLVIPKGTKADEIRACLKSSCLWHNVKTLKLTTNI</sequence>
<dbReference type="EC" id="5.6.2.3" evidence="1"/>
<evidence type="ECO:0000259" key="2">
    <source>
        <dbReference type="Pfam" id="PF05970"/>
    </source>
</evidence>
<comment type="similarity">
    <text evidence="1">Belongs to the helicase family.</text>
</comment>
<feature type="non-terminal residue" evidence="4">
    <location>
        <position position="1"/>
    </location>
</feature>
<gene>
    <name evidence="4" type="primary">LOC106457225</name>
</gene>
<proteinExistence type="inferred from homology"/>
<name>A0ABM1B063_LIMPO</name>
<keyword evidence="1" id="KW-0067">ATP-binding</keyword>
<evidence type="ECO:0000313" key="3">
    <source>
        <dbReference type="Proteomes" id="UP000694941"/>
    </source>
</evidence>
<dbReference type="RefSeq" id="XP_013772071.1">
    <property type="nucleotide sequence ID" value="XM_013916617.1"/>
</dbReference>
<comment type="cofactor">
    <cofactor evidence="1">
        <name>Mg(2+)</name>
        <dbReference type="ChEBI" id="CHEBI:18420"/>
    </cofactor>
</comment>
<keyword evidence="1" id="KW-0347">Helicase</keyword>
<dbReference type="Pfam" id="PF05970">
    <property type="entry name" value="PIF1"/>
    <property type="match status" value="1"/>
</dbReference>
<organism evidence="3 4">
    <name type="scientific">Limulus polyphemus</name>
    <name type="common">Atlantic horseshoe crab</name>
    <dbReference type="NCBI Taxonomy" id="6850"/>
    <lineage>
        <taxon>Eukaryota</taxon>
        <taxon>Metazoa</taxon>
        <taxon>Ecdysozoa</taxon>
        <taxon>Arthropoda</taxon>
        <taxon>Chelicerata</taxon>
        <taxon>Merostomata</taxon>
        <taxon>Xiphosura</taxon>
        <taxon>Limulidae</taxon>
        <taxon>Limulus</taxon>
    </lineage>
</organism>
<dbReference type="SUPFAM" id="SSF52540">
    <property type="entry name" value="P-loop containing nucleoside triphosphate hydrolases"/>
    <property type="match status" value="1"/>
</dbReference>
<keyword evidence="1" id="KW-0378">Hydrolase</keyword>
<keyword evidence="1" id="KW-0234">DNA repair</keyword>
<dbReference type="Proteomes" id="UP000694941">
    <property type="component" value="Unplaced"/>
</dbReference>
<comment type="catalytic activity">
    <reaction evidence="1">
        <text>ATP + H2O = ADP + phosphate + H(+)</text>
        <dbReference type="Rhea" id="RHEA:13065"/>
        <dbReference type="ChEBI" id="CHEBI:15377"/>
        <dbReference type="ChEBI" id="CHEBI:15378"/>
        <dbReference type="ChEBI" id="CHEBI:30616"/>
        <dbReference type="ChEBI" id="CHEBI:43474"/>
        <dbReference type="ChEBI" id="CHEBI:456216"/>
        <dbReference type="EC" id="5.6.2.3"/>
    </reaction>
</comment>
<dbReference type="PANTHER" id="PTHR10492:SF57">
    <property type="entry name" value="ATP-DEPENDENT DNA HELICASE"/>
    <property type="match status" value="1"/>
</dbReference>
<dbReference type="InterPro" id="IPR010285">
    <property type="entry name" value="DNA_helicase_pif1-like_DEAD"/>
</dbReference>